<dbReference type="GO" id="GO:0008168">
    <property type="term" value="F:methyltransferase activity"/>
    <property type="evidence" value="ECO:0007669"/>
    <property type="project" value="UniProtKB-KW"/>
</dbReference>
<dbReference type="PANTHER" id="PTHR42912">
    <property type="entry name" value="METHYLTRANSFERASE"/>
    <property type="match status" value="1"/>
</dbReference>
<reference evidence="3" key="1">
    <citation type="journal article" date="2015" name="Genome Announc.">
        <title>High-Quality Draft Genome Sequence of Desulfovibrio carbinoliphilus FW-101-2B, an Organic Acid-Oxidizing Sulfate-Reducing Bacterium Isolated from Uranium(VI)-Contaminated Groundwater.</title>
        <authorList>
            <person name="Ramsay B.D."/>
            <person name="Hwang C."/>
            <person name="Woo H.L."/>
            <person name="Carroll S.L."/>
            <person name="Lucas S."/>
            <person name="Han J."/>
            <person name="Lapidus A.L."/>
            <person name="Cheng J.F."/>
            <person name="Goodwin L.A."/>
            <person name="Pitluck S."/>
            <person name="Peters L."/>
            <person name="Chertkov O."/>
            <person name="Held B."/>
            <person name="Detter J.C."/>
            <person name="Han C.S."/>
            <person name="Tapia R."/>
            <person name="Land M.L."/>
            <person name="Hauser L.J."/>
            <person name="Kyrpides N.C."/>
            <person name="Ivanova N.N."/>
            <person name="Mikhailova N."/>
            <person name="Pagani I."/>
            <person name="Woyke T."/>
            <person name="Arkin A.P."/>
            <person name="Dehal P."/>
            <person name="Chivian D."/>
            <person name="Criddle C.S."/>
            <person name="Wu W."/>
            <person name="Chakraborty R."/>
            <person name="Hazen T.C."/>
            <person name="Fields M.W."/>
        </authorList>
    </citation>
    <scope>NUCLEOTIDE SEQUENCE [LARGE SCALE GENOMIC DNA]</scope>
    <source>
        <strain evidence="3">FW-101-2B</strain>
    </source>
</reference>
<organism evidence="2 3">
    <name type="scientific">Solidesulfovibrio carbinoliphilus subsp. oakridgensis</name>
    <dbReference type="NCBI Taxonomy" id="694327"/>
    <lineage>
        <taxon>Bacteria</taxon>
        <taxon>Pseudomonadati</taxon>
        <taxon>Thermodesulfobacteriota</taxon>
        <taxon>Desulfovibrionia</taxon>
        <taxon>Desulfovibrionales</taxon>
        <taxon>Desulfovibrionaceae</taxon>
        <taxon>Solidesulfovibrio</taxon>
    </lineage>
</organism>
<dbReference type="SUPFAM" id="SSF53335">
    <property type="entry name" value="S-adenosyl-L-methionine-dependent methyltransferases"/>
    <property type="match status" value="1"/>
</dbReference>
<evidence type="ECO:0000259" key="1">
    <source>
        <dbReference type="Pfam" id="PF13649"/>
    </source>
</evidence>
<dbReference type="CDD" id="cd02440">
    <property type="entry name" value="AdoMet_MTases"/>
    <property type="match status" value="1"/>
</dbReference>
<dbReference type="Pfam" id="PF13649">
    <property type="entry name" value="Methyltransf_25"/>
    <property type="match status" value="1"/>
</dbReference>
<evidence type="ECO:0000313" key="3">
    <source>
        <dbReference type="Proteomes" id="UP000004662"/>
    </source>
</evidence>
<dbReference type="OrthoDB" id="9808140at2"/>
<dbReference type="InterPro" id="IPR029063">
    <property type="entry name" value="SAM-dependent_MTases_sf"/>
</dbReference>
<dbReference type="GO" id="GO:0032259">
    <property type="term" value="P:methylation"/>
    <property type="evidence" value="ECO:0007669"/>
    <property type="project" value="UniProtKB-KW"/>
</dbReference>
<dbReference type="STRING" id="694327.DFW101_2666"/>
<keyword evidence="2" id="KW-0489">Methyltransferase</keyword>
<feature type="domain" description="Methyltransferase" evidence="1">
    <location>
        <begin position="40"/>
        <end position="132"/>
    </location>
</feature>
<gene>
    <name evidence="2" type="ORF">DFW101_2666</name>
</gene>
<protein>
    <submittedName>
        <fullName evidence="2">Methyltransferase type 11</fullName>
    </submittedName>
</protein>
<proteinExistence type="predicted"/>
<dbReference type="Gene3D" id="3.40.50.150">
    <property type="entry name" value="Vaccinia Virus protein VP39"/>
    <property type="match status" value="1"/>
</dbReference>
<keyword evidence="3" id="KW-1185">Reference proteome</keyword>
<dbReference type="eggNOG" id="COG2226">
    <property type="taxonomic scope" value="Bacteria"/>
</dbReference>
<dbReference type="AlphaFoldDB" id="G7Q9N0"/>
<sequence length="216" mass="22853">MTPDPYRSLAGLYDPATALFLAPLRRLVRDVLVRLGARRVLDLCCGTGRQTLLLRRAGLDAWGVDLSPAMLAMARRAAGPAAPPFARMDVRTLAVADGAFDATAITLALHENGEPDRLAMGRAMVRATRPGGHVLVLDYAVPAGPWPMGGLVALAERLAGAAHYRNYRDFMARKGVVGFARRLGLPVLAAHPCLAGRAALLVLAARPARPGAAARP</sequence>
<dbReference type="InterPro" id="IPR050508">
    <property type="entry name" value="Methyltransf_Superfamily"/>
</dbReference>
<accession>G7Q9N0</accession>
<evidence type="ECO:0000313" key="2">
    <source>
        <dbReference type="EMBL" id="EHJ48670.1"/>
    </source>
</evidence>
<dbReference type="Proteomes" id="UP000004662">
    <property type="component" value="Chromosome"/>
</dbReference>
<keyword evidence="2" id="KW-0808">Transferase</keyword>
<dbReference type="PANTHER" id="PTHR42912:SF93">
    <property type="entry name" value="N6-ADENOSINE-METHYLTRANSFERASE TMT1A"/>
    <property type="match status" value="1"/>
</dbReference>
<dbReference type="EMBL" id="CM001368">
    <property type="protein sequence ID" value="EHJ48670.1"/>
    <property type="molecule type" value="Genomic_DNA"/>
</dbReference>
<dbReference type="HOGENOM" id="CLU_098966_0_0_7"/>
<dbReference type="InterPro" id="IPR041698">
    <property type="entry name" value="Methyltransf_25"/>
</dbReference>
<name>G7Q9N0_9BACT</name>